<reference evidence="3" key="1">
    <citation type="journal article" date="2019" name="Int. J. Syst. Evol. Microbiol.">
        <title>The Global Catalogue of Microorganisms (GCM) 10K type strain sequencing project: providing services to taxonomists for standard genome sequencing and annotation.</title>
        <authorList>
            <consortium name="The Broad Institute Genomics Platform"/>
            <consortium name="The Broad Institute Genome Sequencing Center for Infectious Disease"/>
            <person name="Wu L."/>
            <person name="Ma J."/>
        </authorList>
    </citation>
    <scope>NUCLEOTIDE SEQUENCE [LARGE SCALE GENOMIC DNA]</scope>
    <source>
        <strain evidence="3">CCM 7491</strain>
    </source>
</reference>
<evidence type="ECO:0000256" key="1">
    <source>
        <dbReference type="SAM" id="Coils"/>
    </source>
</evidence>
<dbReference type="EMBL" id="JBHRVU010000004">
    <property type="protein sequence ID" value="MFC3442565.1"/>
    <property type="molecule type" value="Genomic_DNA"/>
</dbReference>
<proteinExistence type="predicted"/>
<evidence type="ECO:0000313" key="3">
    <source>
        <dbReference type="Proteomes" id="UP001595681"/>
    </source>
</evidence>
<dbReference type="InterPro" id="IPR020269">
    <property type="entry name" value="Phage_Mu_Releasin"/>
</dbReference>
<name>A0ABV7NJJ5_9SPHN</name>
<evidence type="ECO:0000313" key="2">
    <source>
        <dbReference type="EMBL" id="MFC3442565.1"/>
    </source>
</evidence>
<protein>
    <submittedName>
        <fullName evidence="2">DUF2730 family protein</fullName>
    </submittedName>
</protein>
<accession>A0ABV7NJJ5</accession>
<keyword evidence="3" id="KW-1185">Reference proteome</keyword>
<dbReference type="RefSeq" id="WP_380796749.1">
    <property type="nucleotide sequence ID" value="NZ_JBHRVU010000004.1"/>
</dbReference>
<comment type="caution">
    <text evidence="2">The sequence shown here is derived from an EMBL/GenBank/DDBJ whole genome shotgun (WGS) entry which is preliminary data.</text>
</comment>
<dbReference type="Pfam" id="PF10805">
    <property type="entry name" value="DUF2730"/>
    <property type="match status" value="1"/>
</dbReference>
<organism evidence="2 3">
    <name type="scientific">Sphingobium rhizovicinum</name>
    <dbReference type="NCBI Taxonomy" id="432308"/>
    <lineage>
        <taxon>Bacteria</taxon>
        <taxon>Pseudomonadati</taxon>
        <taxon>Pseudomonadota</taxon>
        <taxon>Alphaproteobacteria</taxon>
        <taxon>Sphingomonadales</taxon>
        <taxon>Sphingomonadaceae</taxon>
        <taxon>Sphingobium</taxon>
    </lineage>
</organism>
<gene>
    <name evidence="2" type="ORF">ACFOKF_15425</name>
</gene>
<keyword evidence="1" id="KW-0175">Coiled coil</keyword>
<dbReference type="Proteomes" id="UP001595681">
    <property type="component" value="Unassembled WGS sequence"/>
</dbReference>
<feature type="coiled-coil region" evidence="1">
    <location>
        <begin position="20"/>
        <end position="47"/>
    </location>
</feature>
<sequence>MLAILVSIANFIWTWHAKSQSAAADKVQKLETRLDHVEDKQITLEERLKHLPTKDDMGTLALKMEQVLGMVGRQDSEISNMSHNVRRMDDYLREKA</sequence>